<evidence type="ECO:0000256" key="2">
    <source>
        <dbReference type="ARBA" id="ARBA00001947"/>
    </source>
</evidence>
<evidence type="ECO:0000259" key="17">
    <source>
        <dbReference type="Pfam" id="PF17900"/>
    </source>
</evidence>
<keyword evidence="11" id="KW-0482">Metalloprotease</keyword>
<evidence type="ECO:0000313" key="18">
    <source>
        <dbReference type="EMBL" id="XDT73063.1"/>
    </source>
</evidence>
<reference evidence="18" key="1">
    <citation type="submission" date="2024-05" db="EMBL/GenBank/DDBJ databases">
        <title>Genome sequencing of novel strain.</title>
        <authorList>
            <person name="Ganbat D."/>
            <person name="Ganbat S."/>
            <person name="Lee S.-J."/>
        </authorList>
    </citation>
    <scope>NUCLEOTIDE SEQUENCE</scope>
    <source>
        <strain evidence="18">SMD15-11</strain>
    </source>
</reference>
<dbReference type="InterPro" id="IPR012779">
    <property type="entry name" value="Peptidase_M1_pepN"/>
</dbReference>
<keyword evidence="8" id="KW-0479">Metal-binding</keyword>
<dbReference type="InterPro" id="IPR035414">
    <property type="entry name" value="Peptidase_M1_pepN_Ig-like"/>
</dbReference>
<evidence type="ECO:0000256" key="12">
    <source>
        <dbReference type="ARBA" id="ARBA00059739"/>
    </source>
</evidence>
<dbReference type="FunFam" id="3.30.2010.30:FF:000002">
    <property type="entry name" value="Putative aminopeptidase N"/>
    <property type="match status" value="1"/>
</dbReference>
<keyword evidence="9 18" id="KW-0378">Hydrolase</keyword>
<feature type="domain" description="Peptidase M1 alanyl aminopeptidase Ig-like fold" evidence="15">
    <location>
        <begin position="450"/>
        <end position="550"/>
    </location>
</feature>
<dbReference type="RefSeq" id="WP_369602064.1">
    <property type="nucleotide sequence ID" value="NZ_CP154858.1"/>
</dbReference>
<evidence type="ECO:0000259" key="14">
    <source>
        <dbReference type="Pfam" id="PF01433"/>
    </source>
</evidence>
<evidence type="ECO:0000256" key="10">
    <source>
        <dbReference type="ARBA" id="ARBA00022833"/>
    </source>
</evidence>
<comment type="cofactor">
    <cofactor evidence="2">
        <name>Zn(2+)</name>
        <dbReference type="ChEBI" id="CHEBI:29105"/>
    </cofactor>
</comment>
<evidence type="ECO:0000256" key="7">
    <source>
        <dbReference type="ARBA" id="ARBA00022670"/>
    </source>
</evidence>
<dbReference type="EMBL" id="CP154858">
    <property type="protein sequence ID" value="XDT73063.1"/>
    <property type="molecule type" value="Genomic_DNA"/>
</dbReference>
<dbReference type="Gene3D" id="2.60.40.1730">
    <property type="entry name" value="tricorn interacting facor f3 domain"/>
    <property type="match status" value="1"/>
</dbReference>
<dbReference type="FunFam" id="2.60.40.1730:FF:000005">
    <property type="entry name" value="Aminopeptidase N"/>
    <property type="match status" value="1"/>
</dbReference>
<dbReference type="Gene3D" id="1.10.390.10">
    <property type="entry name" value="Neutral Protease Domain 2"/>
    <property type="match status" value="1"/>
</dbReference>
<evidence type="ECO:0000256" key="6">
    <source>
        <dbReference type="ARBA" id="ARBA00022438"/>
    </source>
</evidence>
<dbReference type="Pfam" id="PF11940">
    <property type="entry name" value="DUF3458"/>
    <property type="match status" value="1"/>
</dbReference>
<dbReference type="Pfam" id="PF01433">
    <property type="entry name" value="Peptidase_M1"/>
    <property type="match status" value="1"/>
</dbReference>
<keyword evidence="10" id="KW-0862">Zinc</keyword>
<dbReference type="SUPFAM" id="SSF63737">
    <property type="entry name" value="Leukotriene A4 hydrolase N-terminal domain"/>
    <property type="match status" value="1"/>
</dbReference>
<dbReference type="InterPro" id="IPR037144">
    <property type="entry name" value="Peptidase_M1_pepN_C_sf"/>
</dbReference>
<dbReference type="EC" id="3.4.11.2" evidence="4 13"/>
<protein>
    <recommendedName>
        <fullName evidence="5 13">Aminopeptidase N</fullName>
        <ecNumber evidence="4 13">3.4.11.2</ecNumber>
    </recommendedName>
</protein>
<dbReference type="CDD" id="cd09600">
    <property type="entry name" value="M1_APN"/>
    <property type="match status" value="1"/>
</dbReference>
<gene>
    <name evidence="18" type="primary">pepN</name>
    <name evidence="18" type="ORF">AAIA72_03505</name>
</gene>
<dbReference type="Gene3D" id="2.60.40.1840">
    <property type="match status" value="1"/>
</dbReference>
<dbReference type="Pfam" id="PF17432">
    <property type="entry name" value="DUF3458_C"/>
    <property type="match status" value="1"/>
</dbReference>
<evidence type="ECO:0000256" key="5">
    <source>
        <dbReference type="ARBA" id="ARBA00015611"/>
    </source>
</evidence>
<evidence type="ECO:0000256" key="3">
    <source>
        <dbReference type="ARBA" id="ARBA00010136"/>
    </source>
</evidence>
<dbReference type="GO" id="GO:0008237">
    <property type="term" value="F:metallopeptidase activity"/>
    <property type="evidence" value="ECO:0007669"/>
    <property type="project" value="UniProtKB-UniRule"/>
</dbReference>
<organism evidence="18">
    <name type="scientific">Thermohahella caldifontis</name>
    <dbReference type="NCBI Taxonomy" id="3142973"/>
    <lineage>
        <taxon>Bacteria</taxon>
        <taxon>Pseudomonadati</taxon>
        <taxon>Pseudomonadota</taxon>
        <taxon>Gammaproteobacteria</taxon>
        <taxon>Oceanospirillales</taxon>
        <taxon>Hahellaceae</taxon>
        <taxon>Thermohahella</taxon>
    </lineage>
</organism>
<keyword evidence="7" id="KW-0645">Protease</keyword>
<feature type="domain" description="Peptidase M1 membrane alanine aminopeptidase" evidence="14">
    <location>
        <begin position="231"/>
        <end position="445"/>
    </location>
</feature>
<comment type="function">
    <text evidence="12">Aminopeptidase N is involved in the degradation of intracellular peptides generated by protein breakdown during normal growth as well as in response to nutrient starvation.</text>
</comment>
<evidence type="ECO:0000256" key="9">
    <source>
        <dbReference type="ARBA" id="ARBA00022801"/>
    </source>
</evidence>
<evidence type="ECO:0000256" key="13">
    <source>
        <dbReference type="NCBIfam" id="TIGR02414"/>
    </source>
</evidence>
<dbReference type="NCBIfam" id="TIGR02414">
    <property type="entry name" value="pepN_proteo"/>
    <property type="match status" value="1"/>
</dbReference>
<evidence type="ECO:0000259" key="16">
    <source>
        <dbReference type="Pfam" id="PF17432"/>
    </source>
</evidence>
<dbReference type="PANTHER" id="PTHR46322:SF1">
    <property type="entry name" value="PUROMYCIN-SENSITIVE AMINOPEPTIDASE"/>
    <property type="match status" value="1"/>
</dbReference>
<feature type="domain" description="Peptidase M1 alanyl aminopeptidase C-terminal" evidence="16">
    <location>
        <begin position="554"/>
        <end position="876"/>
    </location>
</feature>
<keyword evidence="6 18" id="KW-0031">Aminopeptidase</keyword>
<sequence length="884" mass="100299">MKDAQPRTIWLKDYRPPAFLIPQTELVVRLHDDYAEIEARLHITRNPASETRPDHLRLDGEELELLTIALDDQPLPSTGWTVTADSLVVYNIPDTFVLTTRSRIRPQDNTRLEGLYRSGKMFCTQCEAEGFRRITWYLDRPDVLSVFTTRIEADRRTCPVLLSNGNPIGTEELEGDRHAATWHDPFPKPCYLFALVAGDLVARTDHFTTCSGRKVTLNIYVEPENIDKCDFALDALKRAMRWDEEKYGREYDLDLFNIVAVNDFNMGAMENKGLNIFNSSCVLARPDATTDEGFERIEAIIAHEYFHNWSGNRVTCRDWFQLSLKEGFTVFRDAQFTADMHSPTVKRIDDVNLLRSAQFAEDSGPMAHPVRPDSYIEISNFYTLTVYEKGAEVVRMLHTLLGAALFRKGTDLYFERFDGQAVTTDDFVACMEEVSGRDLTQFRRWYTQAGTPRLGVTDEWDPVTGTYTLNFRQTCPPTPGQPAKAPFHVPVRMALLGEEGRLLPLDDAGTVETCIEVTEPEQKIVFRNLPSRPVPSLLREFSAPVMLEYDWSEDQLTHLIRFDTDGFNRWDAMQTLAIQTIRALLEKDSARSEHLLATWTEAVRGCLARADEDAALTARLIQLPSVSWLRDQFAPCDIQALVAVHEQAELSLAQALKVELEAIYRRYRDTISDDLGSEAMAGRAIMNQALLMLAAVAPQTVLELADAQIQSARTLSSELGGLKAMLRCGHCEKTDAAVSAFYRKWQGDLQVMELWFSAQAGESAWSDLERIRELTLHPAFSDRHPNSVRAVIGRFAAGNWKHFHRQDGDGYRWLAEWVGRLDRLNPQLAARIVTPLTQWKKYAGPYAKGMVDALKRIQAQPGLSRDVYEIVSKSLADSQNRTLD</sequence>
<evidence type="ECO:0000256" key="11">
    <source>
        <dbReference type="ARBA" id="ARBA00023049"/>
    </source>
</evidence>
<dbReference type="GO" id="GO:0006508">
    <property type="term" value="P:proteolysis"/>
    <property type="evidence" value="ECO:0007669"/>
    <property type="project" value="UniProtKB-UniRule"/>
</dbReference>
<dbReference type="Pfam" id="PF17900">
    <property type="entry name" value="Peptidase_M1_N"/>
    <property type="match status" value="1"/>
</dbReference>
<dbReference type="InterPro" id="IPR042097">
    <property type="entry name" value="Aminopeptidase_N-like_N_sf"/>
</dbReference>
<dbReference type="FunFam" id="2.60.40.1840:FF:000001">
    <property type="entry name" value="Aminopeptidase N"/>
    <property type="match status" value="1"/>
</dbReference>
<dbReference type="GO" id="GO:0016285">
    <property type="term" value="F:alanyl aminopeptidase activity"/>
    <property type="evidence" value="ECO:0007669"/>
    <property type="project" value="UniProtKB-EC"/>
</dbReference>
<dbReference type="InterPro" id="IPR024601">
    <property type="entry name" value="Peptidase_M1_pepN_C"/>
</dbReference>
<dbReference type="InterPro" id="IPR001930">
    <property type="entry name" value="Peptidase_M1"/>
</dbReference>
<dbReference type="KEGG" id="tcd:AAIA72_03505"/>
<evidence type="ECO:0000256" key="1">
    <source>
        <dbReference type="ARBA" id="ARBA00000098"/>
    </source>
</evidence>
<dbReference type="PANTHER" id="PTHR46322">
    <property type="entry name" value="PUROMYCIN-SENSITIVE AMINOPEPTIDASE"/>
    <property type="match status" value="1"/>
</dbReference>
<evidence type="ECO:0000256" key="8">
    <source>
        <dbReference type="ARBA" id="ARBA00022723"/>
    </source>
</evidence>
<feature type="domain" description="Aminopeptidase N-like N-terminal" evidence="17">
    <location>
        <begin position="104"/>
        <end position="192"/>
    </location>
</feature>
<dbReference type="PRINTS" id="PR00756">
    <property type="entry name" value="ALADIPTASE"/>
</dbReference>
<comment type="similarity">
    <text evidence="3">Belongs to the peptidase M1 family.</text>
</comment>
<evidence type="ECO:0000256" key="4">
    <source>
        <dbReference type="ARBA" id="ARBA00012564"/>
    </source>
</evidence>
<dbReference type="InterPro" id="IPR038438">
    <property type="entry name" value="PepN_Ig-like_sf"/>
</dbReference>
<evidence type="ECO:0000259" key="15">
    <source>
        <dbReference type="Pfam" id="PF11940"/>
    </source>
</evidence>
<dbReference type="SUPFAM" id="SSF55486">
    <property type="entry name" value="Metalloproteases ('zincins'), catalytic domain"/>
    <property type="match status" value="1"/>
</dbReference>
<dbReference type="InterPro" id="IPR014782">
    <property type="entry name" value="Peptidase_M1_dom"/>
</dbReference>
<dbReference type="InterPro" id="IPR045357">
    <property type="entry name" value="Aminopeptidase_N-like_N"/>
</dbReference>
<dbReference type="GO" id="GO:0008270">
    <property type="term" value="F:zinc ion binding"/>
    <property type="evidence" value="ECO:0007669"/>
    <property type="project" value="InterPro"/>
</dbReference>
<comment type="catalytic activity">
    <reaction evidence="1">
        <text>Release of an N-terminal amino acid, Xaa-|-Yaa- from a peptide, amide or arylamide. Xaa is preferably Ala, but may be most amino acids including Pro (slow action). When a terminal hydrophobic residue is followed by a prolyl residue, the two may be released as an intact Xaa-Pro dipeptide.</text>
        <dbReference type="EC" id="3.4.11.2"/>
    </reaction>
</comment>
<accession>A0AB39UY96</accession>
<proteinExistence type="inferred from homology"/>
<dbReference type="Gene3D" id="3.30.2010.30">
    <property type="match status" value="1"/>
</dbReference>
<dbReference type="Gene3D" id="1.25.50.10">
    <property type="entry name" value="Peptidase M1, alanyl aminopeptidase, C-terminal domain"/>
    <property type="match status" value="1"/>
</dbReference>
<name>A0AB39UY96_9GAMM</name>
<dbReference type="AlphaFoldDB" id="A0AB39UY96"/>
<dbReference type="InterPro" id="IPR027268">
    <property type="entry name" value="Peptidase_M4/M1_CTD_sf"/>
</dbReference>